<accession>A0A220UHD7</accession>
<dbReference type="Pfam" id="PF01019">
    <property type="entry name" value="G_glu_transpept"/>
    <property type="match status" value="1"/>
</dbReference>
<reference evidence="3" key="1">
    <citation type="submission" date="2017-07" db="EMBL/GenBank/DDBJ databases">
        <title>Brachybacterium sp. VR2415.</title>
        <authorList>
            <person name="Tak E.J."/>
            <person name="Bae J.-W."/>
        </authorList>
    </citation>
    <scope>NUCLEOTIDE SEQUENCE [LARGE SCALE GENOMIC DNA]</scope>
    <source>
        <strain evidence="3">VR2415</strain>
    </source>
</reference>
<dbReference type="KEGG" id="brv:CFK39_08910"/>
<sequence length="593" mass="62106">MSASTHWIATACMQSVLERGGNAFDAATAGGFVLHVVEPHLNGPGGDMTALLATAEDPAPVVVMGQGPAPAGASIEHFRAEGLTAVPGTGALAAAVPQAVDAWLLVLEEKGTWELADVLAYAIDCAENGHPVLARVSAQIETVAQTFTEHWPSSAALWMPDGTPPQPGQLLRNPKYAAVLRDLVAAGDGIGEDTADGSAARDGRGARIAAARERWRTGPVARAIAEFVRTPHRHSDGADHAGVLTMEDLAGAVARFEPAATTTFRGWTVAKTAAWGQGPALLETLGILDGLPDDQLDPSTERGAHTVLETLKLALADRDAHFGDADVDLEQLLSPEHLAARRALLTEEASHQFRPSPLGGGPSALPPLLTAEEHALASGGTVDHGGSGEPTVRATGEARGDTCHLDVVDRWGNLISATPSGGWLQSSPAIPGLGFCLGTRLQMMWLDEQLPSALRPGRRPRTTLTPTLVLRDGEPVLACGSPGGDQQDQWQLLFLLRVLVGGLELQQAIDAPALHTLSMPGSFWPRTWSPGRAVVEDRLGDEVIAALEARGHEVVRAGDWSLGRVSCVMRDPATGILRAAANSRGAQGYAAGR</sequence>
<dbReference type="InterPro" id="IPR043137">
    <property type="entry name" value="GGT_ssub_C"/>
</dbReference>
<dbReference type="Proteomes" id="UP000198398">
    <property type="component" value="Chromosome"/>
</dbReference>
<dbReference type="PANTHER" id="PTHR43881">
    <property type="entry name" value="GAMMA-GLUTAMYLTRANSPEPTIDASE (AFU_ORTHOLOGUE AFUA_4G13580)"/>
    <property type="match status" value="1"/>
</dbReference>
<keyword evidence="3" id="KW-1185">Reference proteome</keyword>
<dbReference type="PRINTS" id="PR01210">
    <property type="entry name" value="GGTRANSPTASE"/>
</dbReference>
<evidence type="ECO:0000313" key="2">
    <source>
        <dbReference type="EMBL" id="ASK67123.1"/>
    </source>
</evidence>
<dbReference type="AlphaFoldDB" id="A0A220UHD7"/>
<dbReference type="InterPro" id="IPR052896">
    <property type="entry name" value="GGT-like_enzyme"/>
</dbReference>
<keyword evidence="2" id="KW-0808">Transferase</keyword>
<dbReference type="Gene3D" id="1.10.246.130">
    <property type="match status" value="1"/>
</dbReference>
<feature type="region of interest" description="Disordered" evidence="1">
    <location>
        <begin position="378"/>
        <end position="398"/>
    </location>
</feature>
<name>A0A220UHD7_9MICO</name>
<dbReference type="RefSeq" id="WP_089066356.1">
    <property type="nucleotide sequence ID" value="NZ_CP022316.1"/>
</dbReference>
<dbReference type="PANTHER" id="PTHR43881:SF1">
    <property type="entry name" value="GAMMA-GLUTAMYLTRANSPEPTIDASE (AFU_ORTHOLOGUE AFUA_4G13580)"/>
    <property type="match status" value="1"/>
</dbReference>
<protein>
    <submittedName>
        <fullName evidence="2">Transferase</fullName>
    </submittedName>
</protein>
<dbReference type="OrthoDB" id="9781342at2"/>
<dbReference type="GO" id="GO:0016740">
    <property type="term" value="F:transferase activity"/>
    <property type="evidence" value="ECO:0007669"/>
    <property type="project" value="UniProtKB-KW"/>
</dbReference>
<evidence type="ECO:0000313" key="3">
    <source>
        <dbReference type="Proteomes" id="UP000198398"/>
    </source>
</evidence>
<gene>
    <name evidence="2" type="ORF">CFK39_08910</name>
</gene>
<evidence type="ECO:0000256" key="1">
    <source>
        <dbReference type="SAM" id="MobiDB-lite"/>
    </source>
</evidence>
<dbReference type="InterPro" id="IPR029055">
    <property type="entry name" value="Ntn_hydrolases_N"/>
</dbReference>
<proteinExistence type="predicted"/>
<dbReference type="Gene3D" id="3.60.20.40">
    <property type="match status" value="1"/>
</dbReference>
<organism evidence="2 3">
    <name type="scientific">Brachybacterium avium</name>
    <dbReference type="NCBI Taxonomy" id="2017485"/>
    <lineage>
        <taxon>Bacteria</taxon>
        <taxon>Bacillati</taxon>
        <taxon>Actinomycetota</taxon>
        <taxon>Actinomycetes</taxon>
        <taxon>Micrococcales</taxon>
        <taxon>Dermabacteraceae</taxon>
        <taxon>Brachybacterium</taxon>
    </lineage>
</organism>
<dbReference type="EMBL" id="CP022316">
    <property type="protein sequence ID" value="ASK67123.1"/>
    <property type="molecule type" value="Genomic_DNA"/>
</dbReference>
<dbReference type="SUPFAM" id="SSF56235">
    <property type="entry name" value="N-terminal nucleophile aminohydrolases (Ntn hydrolases)"/>
    <property type="match status" value="1"/>
</dbReference>
<dbReference type="InterPro" id="IPR043138">
    <property type="entry name" value="GGT_lsub"/>
</dbReference>